<feature type="transmembrane region" description="Helical" evidence="10">
    <location>
        <begin position="513"/>
        <end position="537"/>
    </location>
</feature>
<feature type="transmembrane region" description="Helical" evidence="10">
    <location>
        <begin position="363"/>
        <end position="384"/>
    </location>
</feature>
<keyword evidence="6" id="KW-0067">ATP-binding</keyword>
<evidence type="ECO:0000259" key="11">
    <source>
        <dbReference type="PROSITE" id="PS50893"/>
    </source>
</evidence>
<evidence type="ECO:0000313" key="13">
    <source>
        <dbReference type="EMBL" id="TVY60887.1"/>
    </source>
</evidence>
<dbReference type="Pfam" id="PF00664">
    <property type="entry name" value="ABC_membrane"/>
    <property type="match status" value="2"/>
</dbReference>
<dbReference type="FunFam" id="3.40.50.300:FF:000838">
    <property type="entry name" value="ABC multidrug transporter (Eurofung)"/>
    <property type="match status" value="1"/>
</dbReference>
<keyword evidence="8 10" id="KW-0472">Membrane</keyword>
<dbReference type="FunFam" id="1.20.1560.10:FF:000066">
    <property type="entry name" value="ABC multidrug transporter (Eurofung)"/>
    <property type="match status" value="1"/>
</dbReference>
<evidence type="ECO:0000256" key="7">
    <source>
        <dbReference type="ARBA" id="ARBA00022989"/>
    </source>
</evidence>
<feature type="transmembrane region" description="Helical" evidence="10">
    <location>
        <begin position="428"/>
        <end position="447"/>
    </location>
</feature>
<dbReference type="Pfam" id="PF00005">
    <property type="entry name" value="ABC_tran"/>
    <property type="match status" value="2"/>
</dbReference>
<evidence type="ECO:0000256" key="6">
    <source>
        <dbReference type="ARBA" id="ARBA00022840"/>
    </source>
</evidence>
<dbReference type="CDD" id="cd18580">
    <property type="entry name" value="ABC_6TM_ABCC_D2"/>
    <property type="match status" value="1"/>
</dbReference>
<dbReference type="SMART" id="SM00382">
    <property type="entry name" value="AAA"/>
    <property type="match status" value="2"/>
</dbReference>
<dbReference type="FunFam" id="1.20.1560.10:FF:000055">
    <property type="entry name" value="ABC multidrug transporter (Eurofung)"/>
    <property type="match status" value="1"/>
</dbReference>
<feature type="transmembrane region" description="Helical" evidence="10">
    <location>
        <begin position="277"/>
        <end position="303"/>
    </location>
</feature>
<dbReference type="CDD" id="cd18579">
    <property type="entry name" value="ABC_6TM_ABCC_D1"/>
    <property type="match status" value="1"/>
</dbReference>
<feature type="transmembrane region" description="Helical" evidence="10">
    <location>
        <begin position="1049"/>
        <end position="1071"/>
    </location>
</feature>
<dbReference type="InterPro" id="IPR011527">
    <property type="entry name" value="ABC1_TM_dom"/>
</dbReference>
<dbReference type="SUPFAM" id="SSF90123">
    <property type="entry name" value="ABC transporter transmembrane region"/>
    <property type="match status" value="2"/>
</dbReference>
<feature type="transmembrane region" description="Helical" evidence="10">
    <location>
        <begin position="979"/>
        <end position="1004"/>
    </location>
</feature>
<dbReference type="InterPro" id="IPR044726">
    <property type="entry name" value="ABCC_6TM_D2"/>
</dbReference>
<dbReference type="InterPro" id="IPR050173">
    <property type="entry name" value="ABC_transporter_C-like"/>
</dbReference>
<comment type="caution">
    <text evidence="13">The sequence shown here is derived from an EMBL/GenBank/DDBJ whole genome shotgun (WGS) entry which is preliminary data.</text>
</comment>
<dbReference type="PANTHER" id="PTHR24223:SF399">
    <property type="entry name" value="ABC TRANSPORTER ATNG"/>
    <property type="match status" value="1"/>
</dbReference>
<sequence length="1496" mass="163926">MNSSILELGNTTGLPCYQLQGFGPTAGNASCGDARDSFDFTLQFEQSILSIGPSALFLLAFPLRWLHLRSQSRKTTKGGLLSVSKVGCIVVLGILQLVLLVLWARISRHGGASGGVAIAANTIGVLNAIALCVLSFAEHRQSIRPSSLITLYLLSSIAFDAVQCRTLWLLPERHDLRTVATIFSISIGLKLGILVLEVIEKRTFLLPPWNRAPPESLSGTINRSLFWWLNALFKRGYNGVLNPESLWPTDQSMDSERLLLRLRSVWSTTKDKRKKNALAFSVVKSIKWPVVAVFFPRLCLIGLRFSQPLLLKRIVDFVSQPDGKEKTNIGYGLLGATALVFLGNAIVKGVFNYKKVRVMTMARGALISIIFSKVLTVSATIAAAKGSRTLTLMSTDVENIAKGFELMNDIWASPIEVAIALWLLQRELGVAFVIPALMAAVCTLVMFRISPLIGRAFAAWNKGIQERVSLTSSILGNMKEVKLLGLTERWAAEIQNQRVKELELSKKARILSVYRLVIIRISTFLTPAVTFGVFIAVSKRSGGSFSVSTAFTSLSLLSLLGSPLSLMFTALPQLSMALACFARIQDFLVEDDKDDGKAISTPQLESILTQALKSDLASDREGQSSAVYSKNGIELDNLTPLNTQTDRSHDPVLRLDNAAFGVKEAGAPITHSLNMKVHRSSLTMLIGRVGSGKSTLLKGLIGELPLSAGSIHTAVTESAYCEQQPWLFNDSIQNNILGHSALEAKWYETVIKSCALDKDFATLPLGGLTLVGSKGISLSGGQKARVALARAIYSRKEVAVIDDMLSGLDRSTEEFIWTNVFGPRGLFRQHGVTVILATHAVRHLREANKIVVLGGSGTIVEQGTFQSLDFQNGYLQNLIVDSQIKGSQTSKVSDIVEETNNNLSTAAAKNPETEDDLLRKTGDTTLYKYYLKSVGWKDSLTILALTICAQFCVSFPQLWIKFWTEADSRHPGDRTGMFYGVYVMFGVVGLIMTYWCIVYSWIVITPKSGAYLHQKLVDVIMGAPLSFFVTTDTGVTVNRFSQDMSLLDIGLSPGACLTLFSLTAVVFGMILIMISLKYMAAILPFAAAFLYGLQLFYLQTSRQLRYMDLEAKSPLYTHLLETIQGLSSIRSFGWSSATLSDSMKYLDVSQRPFYLLYCIQQWLQLVLDLFASGMAVLFVGIALSTSSASAGAIGLALLNILTLNQSLVTVIVEWTELETSLGAVARLRNMEMNTPREAQDCETFIPGESWPQSGSVQFNNIEASYGSDSDPVLRNISFQIEAGQKVAICGRTGSGKSSLLLTLFGLLDLRSGSITIDSLTTATLPRSVLRSHLNVIPQDPVIFPGSVRLNAVPSESSPLSSEDDKIIAALTTVNLWDIIASRGGLDADMSTIPLSQGQKQLFCLARALLRRDKSPILVLDEATSNLDHHTDDLMQKIIREEWKGKTVIAVVHRLNTVMDFDKIVVLERGVLVEFDDPETLLEREGGVFRALWDSQI</sequence>
<dbReference type="GO" id="GO:0005524">
    <property type="term" value="F:ATP binding"/>
    <property type="evidence" value="ECO:0007669"/>
    <property type="project" value="UniProtKB-KW"/>
</dbReference>
<keyword evidence="3" id="KW-1003">Cell membrane</keyword>
<evidence type="ECO:0000256" key="5">
    <source>
        <dbReference type="ARBA" id="ARBA00022741"/>
    </source>
</evidence>
<comment type="subcellular location">
    <subcellularLocation>
        <location evidence="1">Cell membrane</location>
        <topology evidence="1">Multi-pass membrane protein</topology>
    </subcellularLocation>
</comment>
<dbReference type="EMBL" id="QGMK01002052">
    <property type="protein sequence ID" value="TVY60887.1"/>
    <property type="molecule type" value="Genomic_DNA"/>
</dbReference>
<evidence type="ECO:0000256" key="1">
    <source>
        <dbReference type="ARBA" id="ARBA00004651"/>
    </source>
</evidence>
<keyword evidence="14" id="KW-1185">Reference proteome</keyword>
<dbReference type="OrthoDB" id="6500128at2759"/>
<dbReference type="InterPro" id="IPR027417">
    <property type="entry name" value="P-loop_NTPase"/>
</dbReference>
<evidence type="ECO:0000256" key="9">
    <source>
        <dbReference type="ARBA" id="ARBA00023180"/>
    </source>
</evidence>
<feature type="transmembrane region" description="Helical" evidence="10">
    <location>
        <begin position="176"/>
        <end position="196"/>
    </location>
</feature>
<dbReference type="PANTHER" id="PTHR24223">
    <property type="entry name" value="ATP-BINDING CASSETTE SUB-FAMILY C"/>
    <property type="match status" value="1"/>
</dbReference>
<organism evidence="13 14">
    <name type="scientific">Lachnellula suecica</name>
    <dbReference type="NCBI Taxonomy" id="602035"/>
    <lineage>
        <taxon>Eukaryota</taxon>
        <taxon>Fungi</taxon>
        <taxon>Dikarya</taxon>
        <taxon>Ascomycota</taxon>
        <taxon>Pezizomycotina</taxon>
        <taxon>Leotiomycetes</taxon>
        <taxon>Helotiales</taxon>
        <taxon>Lachnaceae</taxon>
        <taxon>Lachnellula</taxon>
    </lineage>
</organism>
<gene>
    <name evidence="13" type="primary">FUM19_5</name>
    <name evidence="13" type="ORF">LSUE1_G006718</name>
</gene>
<evidence type="ECO:0000256" key="8">
    <source>
        <dbReference type="ARBA" id="ARBA00023136"/>
    </source>
</evidence>
<dbReference type="InterPro" id="IPR036640">
    <property type="entry name" value="ABC1_TM_sf"/>
</dbReference>
<keyword evidence="5" id="KW-0547">Nucleotide-binding</keyword>
<dbReference type="Proteomes" id="UP000469558">
    <property type="component" value="Unassembled WGS sequence"/>
</dbReference>
<feature type="transmembrane region" description="Helical" evidence="10">
    <location>
        <begin position="118"/>
        <end position="137"/>
    </location>
</feature>
<evidence type="ECO:0000256" key="2">
    <source>
        <dbReference type="ARBA" id="ARBA00022448"/>
    </source>
</evidence>
<reference evidence="13 14" key="1">
    <citation type="submission" date="2018-05" db="EMBL/GenBank/DDBJ databases">
        <title>Genome sequencing and assembly of the regulated plant pathogen Lachnellula willkommii and related sister species for the development of diagnostic species identification markers.</title>
        <authorList>
            <person name="Giroux E."/>
            <person name="Bilodeau G."/>
        </authorList>
    </citation>
    <scope>NUCLEOTIDE SEQUENCE [LARGE SCALE GENOMIC DNA]</scope>
    <source>
        <strain evidence="13 14">CBS 268.59</strain>
    </source>
</reference>
<keyword evidence="4 10" id="KW-0812">Transmembrane</keyword>
<evidence type="ECO:0000256" key="4">
    <source>
        <dbReference type="ARBA" id="ARBA00022692"/>
    </source>
</evidence>
<evidence type="ECO:0000256" key="10">
    <source>
        <dbReference type="SAM" id="Phobius"/>
    </source>
</evidence>
<dbReference type="InterPro" id="IPR003439">
    <property type="entry name" value="ABC_transporter-like_ATP-bd"/>
</dbReference>
<dbReference type="GO" id="GO:0005886">
    <property type="term" value="C:plasma membrane"/>
    <property type="evidence" value="ECO:0007669"/>
    <property type="project" value="UniProtKB-SubCell"/>
</dbReference>
<dbReference type="CDD" id="cd03250">
    <property type="entry name" value="ABCC_MRP_domain1"/>
    <property type="match status" value="1"/>
</dbReference>
<dbReference type="InterPro" id="IPR017871">
    <property type="entry name" value="ABC_transporter-like_CS"/>
</dbReference>
<feature type="domain" description="ABC transporter" evidence="11">
    <location>
        <begin position="653"/>
        <end position="881"/>
    </location>
</feature>
<dbReference type="GO" id="GO:0140359">
    <property type="term" value="F:ABC-type transporter activity"/>
    <property type="evidence" value="ECO:0007669"/>
    <property type="project" value="InterPro"/>
</dbReference>
<feature type="domain" description="ABC transporter" evidence="11">
    <location>
        <begin position="1256"/>
        <end position="1493"/>
    </location>
</feature>
<name>A0A8T9BU91_9HELO</name>
<evidence type="ECO:0000256" key="3">
    <source>
        <dbReference type="ARBA" id="ARBA00022475"/>
    </source>
</evidence>
<feature type="transmembrane region" description="Helical" evidence="10">
    <location>
        <begin position="1078"/>
        <end position="1097"/>
    </location>
</feature>
<dbReference type="Gene3D" id="3.40.50.300">
    <property type="entry name" value="P-loop containing nucleotide triphosphate hydrolases"/>
    <property type="match status" value="2"/>
</dbReference>
<dbReference type="Gene3D" id="1.20.1560.10">
    <property type="entry name" value="ABC transporter type 1, transmembrane domain"/>
    <property type="match status" value="2"/>
</dbReference>
<accession>A0A8T9BU91</accession>
<feature type="transmembrane region" description="Helical" evidence="10">
    <location>
        <begin position="149"/>
        <end position="170"/>
    </location>
</feature>
<keyword evidence="2" id="KW-0813">Transport</keyword>
<feature type="transmembrane region" description="Helical" evidence="10">
    <location>
        <begin position="86"/>
        <end position="106"/>
    </location>
</feature>
<feature type="domain" description="ABC transmembrane type-1" evidence="12">
    <location>
        <begin position="940"/>
        <end position="1219"/>
    </location>
</feature>
<evidence type="ECO:0000259" key="12">
    <source>
        <dbReference type="PROSITE" id="PS50929"/>
    </source>
</evidence>
<keyword evidence="9" id="KW-0325">Glycoprotein</keyword>
<dbReference type="PROSITE" id="PS50893">
    <property type="entry name" value="ABC_TRANSPORTER_2"/>
    <property type="match status" value="2"/>
</dbReference>
<feature type="transmembrane region" description="Helical" evidence="10">
    <location>
        <begin position="549"/>
        <end position="571"/>
    </location>
</feature>
<feature type="transmembrane region" description="Helical" evidence="10">
    <location>
        <begin position="1016"/>
        <end position="1037"/>
    </location>
</feature>
<dbReference type="Pfam" id="PF24357">
    <property type="entry name" value="TMD0_ABC"/>
    <property type="match status" value="1"/>
</dbReference>
<dbReference type="InterPro" id="IPR003593">
    <property type="entry name" value="AAA+_ATPase"/>
</dbReference>
<dbReference type="InterPro" id="IPR044746">
    <property type="entry name" value="ABCC_6TM_D1"/>
</dbReference>
<keyword evidence="7 10" id="KW-1133">Transmembrane helix</keyword>
<evidence type="ECO:0000313" key="14">
    <source>
        <dbReference type="Proteomes" id="UP000469558"/>
    </source>
</evidence>
<dbReference type="InterPro" id="IPR056227">
    <property type="entry name" value="TMD0_ABC"/>
</dbReference>
<protein>
    <submittedName>
        <fullName evidence="13">ABC transporter FUM19</fullName>
    </submittedName>
</protein>
<dbReference type="GO" id="GO:0016887">
    <property type="term" value="F:ATP hydrolysis activity"/>
    <property type="evidence" value="ECO:0007669"/>
    <property type="project" value="InterPro"/>
</dbReference>
<dbReference type="SUPFAM" id="SSF52540">
    <property type="entry name" value="P-loop containing nucleoside triphosphate hydrolases"/>
    <property type="match status" value="2"/>
</dbReference>
<feature type="transmembrane region" description="Helical" evidence="10">
    <location>
        <begin position="47"/>
        <end position="66"/>
    </location>
</feature>
<proteinExistence type="predicted"/>
<feature type="transmembrane region" description="Helical" evidence="10">
    <location>
        <begin position="329"/>
        <end position="351"/>
    </location>
</feature>
<dbReference type="CDD" id="cd03244">
    <property type="entry name" value="ABCC_MRP_domain2"/>
    <property type="match status" value="1"/>
</dbReference>
<dbReference type="PROSITE" id="PS00211">
    <property type="entry name" value="ABC_TRANSPORTER_1"/>
    <property type="match status" value="2"/>
</dbReference>
<dbReference type="PROSITE" id="PS50929">
    <property type="entry name" value="ABC_TM1F"/>
    <property type="match status" value="2"/>
</dbReference>
<feature type="domain" description="ABC transmembrane type-1" evidence="12">
    <location>
        <begin position="298"/>
        <end position="576"/>
    </location>
</feature>